<dbReference type="InterPro" id="IPR011623">
    <property type="entry name" value="7TMR_DISM_rcpt_extracell_dom1"/>
</dbReference>
<dbReference type="Gene3D" id="2.60.40.2380">
    <property type="match status" value="1"/>
</dbReference>
<evidence type="ECO:0000256" key="1">
    <source>
        <dbReference type="ARBA" id="ARBA00000085"/>
    </source>
</evidence>
<evidence type="ECO:0000256" key="2">
    <source>
        <dbReference type="ARBA" id="ARBA00012438"/>
    </source>
</evidence>
<dbReference type="PROSITE" id="PS50109">
    <property type="entry name" value="HIS_KIN"/>
    <property type="match status" value="1"/>
</dbReference>
<dbReference type="CDD" id="cd00082">
    <property type="entry name" value="HisKA"/>
    <property type="match status" value="1"/>
</dbReference>
<dbReference type="GO" id="GO:0007234">
    <property type="term" value="P:osmosensory signaling via phosphorelay pathway"/>
    <property type="evidence" value="ECO:0007669"/>
    <property type="project" value="TreeGrafter"/>
</dbReference>
<dbReference type="InterPro" id="IPR011622">
    <property type="entry name" value="7TMR_DISM_rcpt_extracell_dom2"/>
</dbReference>
<dbReference type="PANTHER" id="PTHR42878">
    <property type="entry name" value="TWO-COMPONENT HISTIDINE KINASE"/>
    <property type="match status" value="1"/>
</dbReference>
<dbReference type="Pfam" id="PF07695">
    <property type="entry name" value="7TMR-DISM_7TM"/>
    <property type="match status" value="1"/>
</dbReference>
<sequence>MRPGGWRGALLLLLLLLAGARVQAVPLVLGEEESYDLAGYLEVLEDPSGVLGVAEVQEAARRGEFRPLKGAFAAGYSRSAYWLRFELLRGRGFPASCLLQFLPPSIEQVTLYLPGASPLHLGSADRIAAQALMYPALVAPVELPPLAPVAVYLRLAGINTIALQGSVYTSTALSSSTDRYIVWLSAFFGATLILFLVSLILFFSSRSRYFLFFALYVLSIFLSLVIITGMDAFFFPDWLRPYSALMLRASLGFLLLAFTLFIAELFQEKMTALVWRYFRLLAFLALLTLAASPFVFFDSVASVVMMIFVGVIPVLVWLSFRMMPSVLSGLVSAFVLLLNMSGYFVYYLHLIGIIADSIIATYAVEASMMLHAFSILPALVVRLWQSERRRVEDTKMTALEAEALAEKIRKELSICNARLEVSLAAERSATQRIETFLSIVSHDYRAPLAVIKGNVDLISRVEREEGRSEDPSVIKIQRAVKRLNELMDVSLAKSRLLRDDDPGHATELEVRQLVQEQVAAVRLLWPDRTIDIEMGVNHDEPSPVAGLFDIVLYNLLDNALKYSPQDTSVTVSCAVRDRVVALCVSNVTLSDFHEQSERLFEQFIRGGNAVGSAGAGLGLWVVQQIVERHGGQVFLKRLKNRKVIVDVLLPLSS</sequence>
<dbReference type="InterPro" id="IPR003594">
    <property type="entry name" value="HATPase_dom"/>
</dbReference>
<dbReference type="CDD" id="cd00075">
    <property type="entry name" value="HATPase"/>
    <property type="match status" value="1"/>
</dbReference>
<dbReference type="GO" id="GO:0000156">
    <property type="term" value="F:phosphorelay response regulator activity"/>
    <property type="evidence" value="ECO:0007669"/>
    <property type="project" value="TreeGrafter"/>
</dbReference>
<dbReference type="InterPro" id="IPR050351">
    <property type="entry name" value="BphY/WalK/GraS-like"/>
</dbReference>
<keyword evidence="4" id="KW-0808">Transferase</keyword>
<dbReference type="Pfam" id="PF02518">
    <property type="entry name" value="HATPase_c"/>
    <property type="match status" value="1"/>
</dbReference>
<dbReference type="GO" id="GO:0005524">
    <property type="term" value="F:ATP binding"/>
    <property type="evidence" value="ECO:0007669"/>
    <property type="project" value="UniProtKB-KW"/>
</dbReference>
<dbReference type="InterPro" id="IPR004358">
    <property type="entry name" value="Sig_transdc_His_kin-like_C"/>
</dbReference>
<dbReference type="Pfam" id="PF07696">
    <property type="entry name" value="7TMR-DISMED2"/>
    <property type="match status" value="1"/>
</dbReference>
<dbReference type="GO" id="GO:0000155">
    <property type="term" value="F:phosphorelay sensor kinase activity"/>
    <property type="evidence" value="ECO:0007669"/>
    <property type="project" value="InterPro"/>
</dbReference>
<dbReference type="InterPro" id="IPR003661">
    <property type="entry name" value="HisK_dim/P_dom"/>
</dbReference>
<dbReference type="Gene3D" id="3.30.565.10">
    <property type="entry name" value="Histidine kinase-like ATPase, C-terminal domain"/>
    <property type="match status" value="1"/>
</dbReference>
<keyword evidence="9" id="KW-0812">Transmembrane</keyword>
<dbReference type="InterPro" id="IPR005467">
    <property type="entry name" value="His_kinase_dom"/>
</dbReference>
<keyword evidence="6" id="KW-0418">Kinase</keyword>
<dbReference type="InterPro" id="IPR036890">
    <property type="entry name" value="HATPase_C_sf"/>
</dbReference>
<keyword evidence="9" id="KW-0472">Membrane</keyword>
<comment type="catalytic activity">
    <reaction evidence="1">
        <text>ATP + protein L-histidine = ADP + protein N-phospho-L-histidine.</text>
        <dbReference type="EC" id="2.7.13.3"/>
    </reaction>
</comment>
<evidence type="ECO:0000256" key="9">
    <source>
        <dbReference type="SAM" id="Phobius"/>
    </source>
</evidence>
<keyword evidence="8" id="KW-0902">Two-component regulatory system</keyword>
<feature type="domain" description="Histidine kinase" evidence="10">
    <location>
        <begin position="439"/>
        <end position="653"/>
    </location>
</feature>
<feature type="transmembrane region" description="Helical" evidence="9">
    <location>
        <begin position="327"/>
        <end position="347"/>
    </location>
</feature>
<dbReference type="EMBL" id="VMRG01000001">
    <property type="protein sequence ID" value="KAA6232095.1"/>
    <property type="molecule type" value="Genomic_DNA"/>
</dbReference>
<keyword evidence="7" id="KW-0067">ATP-binding</keyword>
<organism evidence="11 12">
    <name type="scientific">Chlorobium phaeovibrioides</name>
    <dbReference type="NCBI Taxonomy" id="1094"/>
    <lineage>
        <taxon>Bacteria</taxon>
        <taxon>Pseudomonadati</taxon>
        <taxon>Chlorobiota</taxon>
        <taxon>Chlorobiia</taxon>
        <taxon>Chlorobiales</taxon>
        <taxon>Chlorobiaceae</taxon>
        <taxon>Chlorobium/Pelodictyon group</taxon>
        <taxon>Chlorobium</taxon>
    </lineage>
</organism>
<dbReference type="SUPFAM" id="SSF47384">
    <property type="entry name" value="Homodimeric domain of signal transducing histidine kinase"/>
    <property type="match status" value="1"/>
</dbReference>
<name>A0A5M8ICI8_CHLPH</name>
<evidence type="ECO:0000256" key="3">
    <source>
        <dbReference type="ARBA" id="ARBA00022553"/>
    </source>
</evidence>
<proteinExistence type="predicted"/>
<dbReference type="SUPFAM" id="SSF55874">
    <property type="entry name" value="ATPase domain of HSP90 chaperone/DNA topoisomerase II/histidine kinase"/>
    <property type="match status" value="1"/>
</dbReference>
<evidence type="ECO:0000313" key="11">
    <source>
        <dbReference type="EMBL" id="KAA6232095.1"/>
    </source>
</evidence>
<evidence type="ECO:0000256" key="4">
    <source>
        <dbReference type="ARBA" id="ARBA00022679"/>
    </source>
</evidence>
<feature type="transmembrane region" description="Helical" evidence="9">
    <location>
        <begin position="359"/>
        <end position="381"/>
    </location>
</feature>
<feature type="transmembrane region" description="Helical" evidence="9">
    <location>
        <begin position="247"/>
        <end position="266"/>
    </location>
</feature>
<dbReference type="PRINTS" id="PR00344">
    <property type="entry name" value="BCTRLSENSOR"/>
</dbReference>
<dbReference type="Proteomes" id="UP000327458">
    <property type="component" value="Unassembled WGS sequence"/>
</dbReference>
<dbReference type="RefSeq" id="WP_151419164.1">
    <property type="nucleotide sequence ID" value="NZ_VMRG01000001.1"/>
</dbReference>
<evidence type="ECO:0000256" key="6">
    <source>
        <dbReference type="ARBA" id="ARBA00022777"/>
    </source>
</evidence>
<evidence type="ECO:0000256" key="8">
    <source>
        <dbReference type="ARBA" id="ARBA00023012"/>
    </source>
</evidence>
<feature type="transmembrane region" description="Helical" evidence="9">
    <location>
        <begin position="210"/>
        <end position="235"/>
    </location>
</feature>
<feature type="transmembrane region" description="Helical" evidence="9">
    <location>
        <begin position="180"/>
        <end position="203"/>
    </location>
</feature>
<dbReference type="InterPro" id="IPR036097">
    <property type="entry name" value="HisK_dim/P_sf"/>
</dbReference>
<dbReference type="SMART" id="SM00387">
    <property type="entry name" value="HATPase_c"/>
    <property type="match status" value="1"/>
</dbReference>
<protein>
    <recommendedName>
        <fullName evidence="2">histidine kinase</fullName>
        <ecNumber evidence="2">2.7.13.3</ecNumber>
    </recommendedName>
</protein>
<dbReference type="GO" id="GO:0030295">
    <property type="term" value="F:protein kinase activator activity"/>
    <property type="evidence" value="ECO:0007669"/>
    <property type="project" value="TreeGrafter"/>
</dbReference>
<dbReference type="EC" id="2.7.13.3" evidence="2"/>
<keyword evidence="9" id="KW-1133">Transmembrane helix</keyword>
<dbReference type="AlphaFoldDB" id="A0A5M8ICI8"/>
<dbReference type="PANTHER" id="PTHR42878:SF7">
    <property type="entry name" value="SENSOR HISTIDINE KINASE GLRK"/>
    <property type="match status" value="1"/>
</dbReference>
<reference evidence="11 12" key="1">
    <citation type="submission" date="2019-07" db="EMBL/GenBank/DDBJ databases">
        <title>Draft genome Sequence of Chlorobium phaeovibrioides sp. strain PhvTcv-s14, from the Phylum Chlorobi.</title>
        <authorList>
            <person name="Babenko V."/>
            <person name="Boldyreva D."/>
            <person name="Kanygina A."/>
            <person name="Selezneva O."/>
            <person name="Akopiyan T."/>
            <person name="Lunina O."/>
        </authorList>
    </citation>
    <scope>NUCLEOTIDE SEQUENCE [LARGE SCALE GENOMIC DNA]</scope>
    <source>
        <strain evidence="11 12">GrTcv12</strain>
    </source>
</reference>
<evidence type="ECO:0000256" key="7">
    <source>
        <dbReference type="ARBA" id="ARBA00022840"/>
    </source>
</evidence>
<gene>
    <name evidence="11" type="ORF">FP507_02520</name>
</gene>
<dbReference type="Gene3D" id="1.10.287.130">
    <property type="match status" value="1"/>
</dbReference>
<feature type="transmembrane region" description="Helical" evidence="9">
    <location>
        <begin position="278"/>
        <end position="297"/>
    </location>
</feature>
<keyword evidence="5" id="KW-0547">Nucleotide-binding</keyword>
<feature type="transmembrane region" description="Helical" evidence="9">
    <location>
        <begin position="303"/>
        <end position="320"/>
    </location>
</feature>
<keyword evidence="3" id="KW-0597">Phosphoprotein</keyword>
<comment type="caution">
    <text evidence="11">The sequence shown here is derived from an EMBL/GenBank/DDBJ whole genome shotgun (WGS) entry which is preliminary data.</text>
</comment>
<evidence type="ECO:0000313" key="12">
    <source>
        <dbReference type="Proteomes" id="UP000327458"/>
    </source>
</evidence>
<evidence type="ECO:0000256" key="5">
    <source>
        <dbReference type="ARBA" id="ARBA00022741"/>
    </source>
</evidence>
<accession>A0A5M8ICI8</accession>
<evidence type="ECO:0000259" key="10">
    <source>
        <dbReference type="PROSITE" id="PS50109"/>
    </source>
</evidence>